<gene>
    <name evidence="1" type="ORF">HYN43_000580</name>
</gene>
<protein>
    <recommendedName>
        <fullName evidence="3">Peptidase</fullName>
    </recommendedName>
</protein>
<sequence length="310" mass="35872">MTKNELTRYIIGGIVISSFSFFYGKCLNKPDVAPIRQTGKPPAYWQEHWFEHNQVVSLVYEDKNVAVYYDKGMDKSVTWPYKTMSDAWGYVKNTYGSFGDSTRLYTIFHQGIYGGGHPASYFDDSHDYRNTIDCGLDGWEKPTGQEIGMPIHEMGHIVSGASHGVKGSPSDVLWGDSKFMEIFNYDVLLHIGREDEAKRVYDQMQGQYDDFPRAKTQWFKNWFYPIYSSYGKAAVLDKYFALLAANFPQKKDPHGHEYTRDMNWGEFVHFWSGAAGVNLKQQATQAFGWTEEWETQFKQAQKDFPKVKYK</sequence>
<dbReference type="Proteomes" id="UP000270046">
    <property type="component" value="Chromosome"/>
</dbReference>
<evidence type="ECO:0000313" key="2">
    <source>
        <dbReference type="Proteomes" id="UP000270046"/>
    </source>
</evidence>
<reference evidence="1 2" key="1">
    <citation type="submission" date="2018-10" db="EMBL/GenBank/DDBJ databases">
        <title>Genome sequencing of Mucilaginibacter sp. HYN0043.</title>
        <authorList>
            <person name="Kim M."/>
            <person name="Yi H."/>
        </authorList>
    </citation>
    <scope>NUCLEOTIDE SEQUENCE [LARGE SCALE GENOMIC DNA]</scope>
    <source>
        <strain evidence="1 2">HYN0043</strain>
    </source>
</reference>
<dbReference type="AlphaFoldDB" id="A0A494VKC4"/>
<dbReference type="OrthoDB" id="5134860at2"/>
<evidence type="ECO:0000313" key="1">
    <source>
        <dbReference type="EMBL" id="AYL93881.1"/>
    </source>
</evidence>
<dbReference type="EMBL" id="CP032869">
    <property type="protein sequence ID" value="AYL93881.1"/>
    <property type="molecule type" value="Genomic_DNA"/>
</dbReference>
<keyword evidence="2" id="KW-1185">Reference proteome</keyword>
<dbReference type="RefSeq" id="WP_119407603.1">
    <property type="nucleotide sequence ID" value="NZ_CP032869.1"/>
</dbReference>
<accession>A0A494VKC4</accession>
<evidence type="ECO:0008006" key="3">
    <source>
        <dbReference type="Google" id="ProtNLM"/>
    </source>
</evidence>
<name>A0A494VKC4_9SPHI</name>
<dbReference type="KEGG" id="muh:HYN43_000580"/>
<organism evidence="1 2">
    <name type="scientific">Mucilaginibacter celer</name>
    <dbReference type="NCBI Taxonomy" id="2305508"/>
    <lineage>
        <taxon>Bacteria</taxon>
        <taxon>Pseudomonadati</taxon>
        <taxon>Bacteroidota</taxon>
        <taxon>Sphingobacteriia</taxon>
        <taxon>Sphingobacteriales</taxon>
        <taxon>Sphingobacteriaceae</taxon>
        <taxon>Mucilaginibacter</taxon>
    </lineage>
</organism>
<proteinExistence type="predicted"/>